<dbReference type="EMBL" id="JBHUHQ010000003">
    <property type="protein sequence ID" value="MFD2043138.1"/>
    <property type="molecule type" value="Genomic_DNA"/>
</dbReference>
<comment type="caution">
    <text evidence="2">The sequence shown here is derived from an EMBL/GenBank/DDBJ whole genome shotgun (WGS) entry which is preliminary data.</text>
</comment>
<dbReference type="InterPro" id="IPR000182">
    <property type="entry name" value="GNAT_dom"/>
</dbReference>
<dbReference type="CDD" id="cd04301">
    <property type="entry name" value="NAT_SF"/>
    <property type="match status" value="1"/>
</dbReference>
<sequence length="387" mass="45542">MIKELNIEHDYREIFDLSQFAFQYQLSETDLDKKRKEARRHIIWGYMDGDTTAAKLHLIPLSCYIGGKAFKMGGISSVATWPEYRRKGIVKELLAHALKYMKENGQTISYLHPFSVPFYRKFGWEIAFNEKSYTIPMEKLKKNWDGHGYVRRMSPDYNILNQIYSEYAKAYTGMLVRDEKWWEQRVLKDSMHIAVAYNEEETPEGYIIFEVKDKVFSVVEMVNRSLNGLRLLTQFIANHDSMVQKVEMIAPENDTLPLLIEDPRFEQKIEPYFMVRIVNVFEFLKHYPFAAANHSVSLHIQDDFLSENNGTYEIKRTEVDSNVTCTRADNRSVKRVSCSIQHLTTLFFGYKRPMELFNLGLIHGPKEEIEKLEEIIPKQQPFFADFF</sequence>
<keyword evidence="3" id="KW-1185">Reference proteome</keyword>
<evidence type="ECO:0000313" key="2">
    <source>
        <dbReference type="EMBL" id="MFD2043138.1"/>
    </source>
</evidence>
<dbReference type="Pfam" id="PF13530">
    <property type="entry name" value="SCP2_2"/>
    <property type="match status" value="1"/>
</dbReference>
<feature type="domain" description="N-acetyltransferase" evidence="1">
    <location>
        <begin position="1"/>
        <end position="142"/>
    </location>
</feature>
<dbReference type="Pfam" id="PF13527">
    <property type="entry name" value="Acetyltransf_9"/>
    <property type="match status" value="1"/>
</dbReference>
<dbReference type="InterPro" id="IPR036527">
    <property type="entry name" value="SCP2_sterol-bd_dom_sf"/>
</dbReference>
<reference evidence="3" key="1">
    <citation type="journal article" date="2019" name="Int. J. Syst. Evol. Microbiol.">
        <title>The Global Catalogue of Microorganisms (GCM) 10K type strain sequencing project: providing services to taxonomists for standard genome sequencing and annotation.</title>
        <authorList>
            <consortium name="The Broad Institute Genomics Platform"/>
            <consortium name="The Broad Institute Genome Sequencing Center for Infectious Disease"/>
            <person name="Wu L."/>
            <person name="Ma J."/>
        </authorList>
    </citation>
    <scope>NUCLEOTIDE SEQUENCE [LARGE SCALE GENOMIC DNA]</scope>
    <source>
        <strain evidence="3">R28</strain>
    </source>
</reference>
<dbReference type="Proteomes" id="UP001597383">
    <property type="component" value="Unassembled WGS sequence"/>
</dbReference>
<dbReference type="InterPro" id="IPR041380">
    <property type="entry name" value="Acetyltransf_17"/>
</dbReference>
<dbReference type="Pfam" id="PF17668">
    <property type="entry name" value="Acetyltransf_17"/>
    <property type="match status" value="1"/>
</dbReference>
<dbReference type="EC" id="2.3.1.-" evidence="2"/>
<dbReference type="SUPFAM" id="SSF55718">
    <property type="entry name" value="SCP-like"/>
    <property type="match status" value="1"/>
</dbReference>
<dbReference type="SUPFAM" id="SSF55729">
    <property type="entry name" value="Acyl-CoA N-acyltransferases (Nat)"/>
    <property type="match status" value="1"/>
</dbReference>
<dbReference type="InterPro" id="IPR016181">
    <property type="entry name" value="Acyl_CoA_acyltransferase"/>
</dbReference>
<proteinExistence type="predicted"/>
<accession>A0ABW4VXW8</accession>
<name>A0ABW4VXW8_9BACI</name>
<dbReference type="PROSITE" id="PS51186">
    <property type="entry name" value="GNAT"/>
    <property type="match status" value="1"/>
</dbReference>
<gene>
    <name evidence="2" type="primary">eis</name>
    <name evidence="2" type="ORF">ACFSJF_02410</name>
</gene>
<dbReference type="InterPro" id="IPR025559">
    <property type="entry name" value="Eis_dom"/>
</dbReference>
<evidence type="ECO:0000259" key="1">
    <source>
        <dbReference type="PROSITE" id="PS51186"/>
    </source>
</evidence>
<evidence type="ECO:0000313" key="3">
    <source>
        <dbReference type="Proteomes" id="UP001597383"/>
    </source>
</evidence>
<organism evidence="2 3">
    <name type="scientific">Ornithinibacillus salinisoli</name>
    <dbReference type="NCBI Taxonomy" id="1848459"/>
    <lineage>
        <taxon>Bacteria</taxon>
        <taxon>Bacillati</taxon>
        <taxon>Bacillota</taxon>
        <taxon>Bacilli</taxon>
        <taxon>Bacillales</taxon>
        <taxon>Bacillaceae</taxon>
        <taxon>Ornithinibacillus</taxon>
    </lineage>
</organism>
<dbReference type="Gene3D" id="3.40.630.30">
    <property type="match status" value="2"/>
</dbReference>
<keyword evidence="2" id="KW-0012">Acyltransferase</keyword>
<dbReference type="GO" id="GO:0016746">
    <property type="term" value="F:acyltransferase activity"/>
    <property type="evidence" value="ECO:0007669"/>
    <property type="project" value="UniProtKB-KW"/>
</dbReference>
<protein>
    <submittedName>
        <fullName evidence="2">Enhanced intracellular survival protein Eis</fullName>
        <ecNumber evidence="2">2.3.1.-</ecNumber>
    </submittedName>
</protein>
<dbReference type="Gene3D" id="3.30.1050.10">
    <property type="entry name" value="SCP2 sterol-binding domain"/>
    <property type="match status" value="1"/>
</dbReference>
<dbReference type="RefSeq" id="WP_377558527.1">
    <property type="nucleotide sequence ID" value="NZ_JBHUHQ010000003.1"/>
</dbReference>
<dbReference type="PANTHER" id="PTHR37817">
    <property type="entry name" value="N-ACETYLTRANSFERASE EIS"/>
    <property type="match status" value="1"/>
</dbReference>
<dbReference type="PANTHER" id="PTHR37817:SF1">
    <property type="entry name" value="N-ACETYLTRANSFERASE EIS"/>
    <property type="match status" value="1"/>
</dbReference>
<keyword evidence="2" id="KW-0808">Transferase</keyword>
<dbReference type="InterPro" id="IPR051554">
    <property type="entry name" value="Acetyltransferase_Eis"/>
</dbReference>